<protein>
    <submittedName>
        <fullName evidence="1">4732_t:CDS:1</fullName>
    </submittedName>
</protein>
<dbReference type="EMBL" id="CAJVQC010058324">
    <property type="protein sequence ID" value="CAG8798563.1"/>
    <property type="molecule type" value="Genomic_DNA"/>
</dbReference>
<evidence type="ECO:0000313" key="2">
    <source>
        <dbReference type="Proteomes" id="UP000789920"/>
    </source>
</evidence>
<feature type="non-terminal residue" evidence="1">
    <location>
        <position position="1"/>
    </location>
</feature>
<proteinExistence type="predicted"/>
<comment type="caution">
    <text evidence="1">The sequence shown here is derived from an EMBL/GenBank/DDBJ whole genome shotgun (WGS) entry which is preliminary data.</text>
</comment>
<keyword evidence="2" id="KW-1185">Reference proteome</keyword>
<reference evidence="1" key="1">
    <citation type="submission" date="2021-06" db="EMBL/GenBank/DDBJ databases">
        <authorList>
            <person name="Kallberg Y."/>
            <person name="Tangrot J."/>
            <person name="Rosling A."/>
        </authorList>
    </citation>
    <scope>NUCLEOTIDE SEQUENCE</scope>
    <source>
        <strain evidence="1">MA461A</strain>
    </source>
</reference>
<organism evidence="1 2">
    <name type="scientific">Racocetra persica</name>
    <dbReference type="NCBI Taxonomy" id="160502"/>
    <lineage>
        <taxon>Eukaryota</taxon>
        <taxon>Fungi</taxon>
        <taxon>Fungi incertae sedis</taxon>
        <taxon>Mucoromycota</taxon>
        <taxon>Glomeromycotina</taxon>
        <taxon>Glomeromycetes</taxon>
        <taxon>Diversisporales</taxon>
        <taxon>Gigasporaceae</taxon>
        <taxon>Racocetra</taxon>
    </lineage>
</organism>
<dbReference type="Proteomes" id="UP000789920">
    <property type="component" value="Unassembled WGS sequence"/>
</dbReference>
<evidence type="ECO:0000313" key="1">
    <source>
        <dbReference type="EMBL" id="CAG8798563.1"/>
    </source>
</evidence>
<name>A0ACA9RKI5_9GLOM</name>
<sequence>QNSQNNATTTNSHPTNAITNQRQESSSIHQINICDFCKRRNFLIKIIIEYQYL</sequence>
<accession>A0ACA9RKI5</accession>
<gene>
    <name evidence="1" type="ORF">RPERSI_LOCUS20544</name>
</gene>